<evidence type="ECO:0000256" key="2">
    <source>
        <dbReference type="SAM" id="SignalP"/>
    </source>
</evidence>
<sequence length="706" mass="73563">MNRLQKFVPTVLTAVLFLTSPQVTLGATTTLKTDIRGTWAESQVSDWLDKGYVTGYEDGTFKPDNTISRAEFITLVNRSYGFTELAAVPFRDVAPATWISTEVAKALKAGYIKGYSDGTFGANKLISRQEAAVIVNRLLSLENKTQQESSFTDAKSISLWAKEAVDAAAVNGIIQGYSNASDFKPHQPLTRAEAVVVLYRSVTVRDVLASTPTPTPDTPTLPTPTPTPKPATTPIPTPSLPTPTIPTTPTTPPVDRTAPTLSGVTTGSIAFGDNVSAISNEKGNLYLVPSTTGSTLSDLNRVISESLGIKLSVEAGVPAIFHTAALSLDHYVVYAADASNNISLASGEIILTKKQLIVAEPAALAPIKVYDGTPSTSVTAGPLLNVVGDDSVILQAVASYNDSTVGAGKTITVVYTLSGADADHYLAPVNHSINTGVIDRAQLTIGEPALSVEESLAGDSELHILSGTLIGVVAGENVSVSVEATYDTGTSAKARPVTVHYTIAGADAANYVAPENNTDYVAYVQHHTDTGQIIDLITTSKVYDGTRSSAVLAGSRLGSCAGAGICPGEDAKVEGSGTYDNENVGKNKTIDVSYTVAGADANNYSAPEAIALTTGEITARQLTITAPVLTSKVYDGNTTAIVTAGTLNNTISGDDVFVHAVATYSTPQAGSRKQVTIVYTLTGNDAINYIAPVSVTLNTGEITPGI</sequence>
<keyword evidence="2" id="KW-0732">Signal</keyword>
<evidence type="ECO:0000259" key="3">
    <source>
        <dbReference type="PROSITE" id="PS51272"/>
    </source>
</evidence>
<feature type="compositionally biased region" description="Pro residues" evidence="1">
    <location>
        <begin position="213"/>
        <end position="252"/>
    </location>
</feature>
<feature type="region of interest" description="Disordered" evidence="1">
    <location>
        <begin position="209"/>
        <end position="259"/>
    </location>
</feature>
<dbReference type="EMBL" id="QJSW01000005">
    <property type="protein sequence ID" value="PYE49761.1"/>
    <property type="molecule type" value="Genomic_DNA"/>
</dbReference>
<evidence type="ECO:0000256" key="1">
    <source>
        <dbReference type="SAM" id="MobiDB-lite"/>
    </source>
</evidence>
<reference evidence="4 6" key="1">
    <citation type="submission" date="2018-06" db="EMBL/GenBank/DDBJ databases">
        <title>Genomic Encyclopedia of Type Strains, Phase III (KMG-III): the genomes of soil and plant-associated and newly described type strains.</title>
        <authorList>
            <person name="Whitman W."/>
        </authorList>
    </citation>
    <scope>NUCLEOTIDE SEQUENCE [LARGE SCALE GENOMIC DNA]</scope>
    <source>
        <strain evidence="4 6">CECT 7022</strain>
    </source>
</reference>
<dbReference type="PANTHER" id="PTHR43308">
    <property type="entry name" value="OUTER MEMBRANE PROTEIN ALPHA-RELATED"/>
    <property type="match status" value="1"/>
</dbReference>
<dbReference type="Proteomes" id="UP000247790">
    <property type="component" value="Unassembled WGS sequence"/>
</dbReference>
<dbReference type="Proteomes" id="UP000509327">
    <property type="component" value="Chromosome"/>
</dbReference>
<reference evidence="5 7" key="2">
    <citation type="submission" date="2020-06" db="EMBL/GenBank/DDBJ databases">
        <title>Complete genome of Paenibacillus barcinonensis KACC11450.</title>
        <authorList>
            <person name="Kim M."/>
            <person name="Park Y.-J."/>
            <person name="Shin J.-H."/>
        </authorList>
    </citation>
    <scope>NUCLEOTIDE SEQUENCE [LARGE SCALE GENOMIC DNA]</scope>
    <source>
        <strain evidence="5 7">KACC11450</strain>
    </source>
</reference>
<dbReference type="Pfam" id="PF18657">
    <property type="entry name" value="YDG"/>
    <property type="match status" value="4"/>
</dbReference>
<dbReference type="AlphaFoldDB" id="A0A2V4VAA4"/>
<name>A0A2V4VAA4_PAEBA</name>
<accession>A0A2V4VAA4</accession>
<feature type="chain" id="PRO_5015976818" evidence="2">
    <location>
        <begin position="27"/>
        <end position="706"/>
    </location>
</feature>
<dbReference type="PROSITE" id="PS51272">
    <property type="entry name" value="SLH"/>
    <property type="match status" value="3"/>
</dbReference>
<evidence type="ECO:0000313" key="7">
    <source>
        <dbReference type="Proteomes" id="UP000509327"/>
    </source>
</evidence>
<dbReference type="PANTHER" id="PTHR43308:SF5">
    <property type="entry name" value="S-LAYER PROTEIN _ PEPTIDOGLYCAN ENDO-BETA-N-ACETYLGLUCOSAMINIDASE"/>
    <property type="match status" value="1"/>
</dbReference>
<keyword evidence="7" id="KW-1185">Reference proteome</keyword>
<evidence type="ECO:0000313" key="6">
    <source>
        <dbReference type="Proteomes" id="UP000247790"/>
    </source>
</evidence>
<proteinExistence type="predicted"/>
<feature type="domain" description="SLH" evidence="3">
    <location>
        <begin position="148"/>
        <end position="212"/>
    </location>
</feature>
<dbReference type="InterPro" id="IPR051465">
    <property type="entry name" value="Cell_Envelope_Struct_Comp"/>
</dbReference>
<dbReference type="RefSeq" id="WP_110896447.1">
    <property type="nucleotide sequence ID" value="NZ_CP054614.1"/>
</dbReference>
<dbReference type="InterPro" id="IPR041248">
    <property type="entry name" value="YDG"/>
</dbReference>
<dbReference type="Pfam" id="PF00395">
    <property type="entry name" value="SLH"/>
    <property type="match status" value="3"/>
</dbReference>
<evidence type="ECO:0000313" key="4">
    <source>
        <dbReference type="EMBL" id="PYE49761.1"/>
    </source>
</evidence>
<gene>
    <name evidence="4" type="ORF">DFQ00_105265</name>
    <name evidence="5" type="ORF">HUB98_09490</name>
</gene>
<dbReference type="EMBL" id="CP054614">
    <property type="protein sequence ID" value="QKS56548.1"/>
    <property type="molecule type" value="Genomic_DNA"/>
</dbReference>
<protein>
    <submittedName>
        <fullName evidence="4">S-layer family protein</fullName>
    </submittedName>
    <submittedName>
        <fullName evidence="5">S-layer homology domain-containing protein</fullName>
    </submittedName>
</protein>
<feature type="signal peptide" evidence="2">
    <location>
        <begin position="1"/>
        <end position="26"/>
    </location>
</feature>
<evidence type="ECO:0000313" key="5">
    <source>
        <dbReference type="EMBL" id="QKS56548.1"/>
    </source>
</evidence>
<dbReference type="OrthoDB" id="185675at2"/>
<feature type="domain" description="SLH" evidence="3">
    <location>
        <begin position="91"/>
        <end position="147"/>
    </location>
</feature>
<organism evidence="4 6">
    <name type="scientific">Paenibacillus barcinonensis</name>
    <dbReference type="NCBI Taxonomy" id="198119"/>
    <lineage>
        <taxon>Bacteria</taxon>
        <taxon>Bacillati</taxon>
        <taxon>Bacillota</taxon>
        <taxon>Bacilli</taxon>
        <taxon>Bacillales</taxon>
        <taxon>Paenibacillaceae</taxon>
        <taxon>Paenibacillus</taxon>
    </lineage>
</organism>
<dbReference type="InterPro" id="IPR001119">
    <property type="entry name" value="SLH_dom"/>
</dbReference>
<feature type="domain" description="SLH" evidence="3">
    <location>
        <begin position="27"/>
        <end position="90"/>
    </location>
</feature>